<gene>
    <name evidence="3" type="ORF">VISI1226_20200</name>
</gene>
<name>E8M0R4_PHOS4</name>
<dbReference type="GO" id="GO:0000162">
    <property type="term" value="P:L-tryptophan biosynthetic process"/>
    <property type="evidence" value="ECO:0007669"/>
    <property type="project" value="TreeGrafter"/>
</dbReference>
<keyword evidence="3" id="KW-0032">Aminotransferase</keyword>
<dbReference type="GO" id="GO:0046820">
    <property type="term" value="F:4-amino-4-deoxychorismate synthase activity"/>
    <property type="evidence" value="ECO:0007669"/>
    <property type="project" value="UniProtKB-EC"/>
</dbReference>
<dbReference type="Gene3D" id="3.40.50.880">
    <property type="match status" value="1"/>
</dbReference>
<evidence type="ECO:0000256" key="1">
    <source>
        <dbReference type="ARBA" id="ARBA00022962"/>
    </source>
</evidence>
<dbReference type="GeneID" id="95567273"/>
<dbReference type="FunFam" id="3.40.50.880:FF:000003">
    <property type="entry name" value="Anthranilate synthase component II"/>
    <property type="match status" value="1"/>
</dbReference>
<dbReference type="CDD" id="cd01743">
    <property type="entry name" value="GATase1_Anthranilate_Synthase"/>
    <property type="match status" value="1"/>
</dbReference>
<dbReference type="EMBL" id="AEVT01000002">
    <property type="protein sequence ID" value="EGA72300.1"/>
    <property type="molecule type" value="Genomic_DNA"/>
</dbReference>
<dbReference type="PRINTS" id="PR00097">
    <property type="entry name" value="ANTSNTHASEII"/>
</dbReference>
<dbReference type="InterPro" id="IPR017926">
    <property type="entry name" value="GATASE"/>
</dbReference>
<dbReference type="PROSITE" id="PS51273">
    <property type="entry name" value="GATASE_TYPE_1"/>
    <property type="match status" value="1"/>
</dbReference>
<dbReference type="PRINTS" id="PR00096">
    <property type="entry name" value="GATASE"/>
</dbReference>
<feature type="domain" description="Glutamine amidotransferase" evidence="2">
    <location>
        <begin position="3"/>
        <end position="191"/>
    </location>
</feature>
<comment type="caution">
    <text evidence="3">The sequence shown here is derived from an EMBL/GenBank/DDBJ whole genome shotgun (WGS) entry which is preliminary data.</text>
</comment>
<dbReference type="GO" id="GO:0005829">
    <property type="term" value="C:cytosol"/>
    <property type="evidence" value="ECO:0007669"/>
    <property type="project" value="TreeGrafter"/>
</dbReference>
<sequence>MLLIIDNYDSFTYNLYQYFCELGAEVKVVRNDEIDIAGIEALQPSHLVISPGPCTPNEAGISLQAIEYFAGKLPILGVCLGHQAIAQVFGGEVVRARQVMHGKTSPIRHNNQSVFQGLNNPLTVTRYHSLVVKNGTLPDCFELTAWTELYDGSMDEIMGYQHKTLAIDAVQFHPESIKTEQGHELLANFLKR</sequence>
<dbReference type="NCBIfam" id="TIGR00566">
    <property type="entry name" value="trpG_papA"/>
    <property type="match status" value="1"/>
</dbReference>
<accession>E8M0R4</accession>
<keyword evidence="3" id="KW-0808">Transferase</keyword>
<evidence type="ECO:0000313" key="4">
    <source>
        <dbReference type="Proteomes" id="UP000006228"/>
    </source>
</evidence>
<dbReference type="RefSeq" id="WP_008072220.1">
    <property type="nucleotide sequence ID" value="NZ_AEVT01000002.1"/>
</dbReference>
<dbReference type="InterPro" id="IPR006221">
    <property type="entry name" value="TrpG/PapA_dom"/>
</dbReference>
<dbReference type="InterPro" id="IPR029062">
    <property type="entry name" value="Class_I_gatase-like"/>
</dbReference>
<proteinExistence type="predicted"/>
<dbReference type="PANTHER" id="PTHR43418">
    <property type="entry name" value="MULTIFUNCTIONAL TRYPTOPHAN BIOSYNTHESIS PROTEIN-RELATED"/>
    <property type="match status" value="1"/>
</dbReference>
<dbReference type="NCBIfam" id="NF006462">
    <property type="entry name" value="PRK08857.1"/>
    <property type="match status" value="1"/>
</dbReference>
<dbReference type="PRINTS" id="PR00099">
    <property type="entry name" value="CPSGATASE"/>
</dbReference>
<dbReference type="InterPro" id="IPR050472">
    <property type="entry name" value="Anth_synth/Amidotransfase"/>
</dbReference>
<dbReference type="GO" id="GO:0004049">
    <property type="term" value="F:anthranilate synthase activity"/>
    <property type="evidence" value="ECO:0007669"/>
    <property type="project" value="TreeGrafter"/>
</dbReference>
<reference evidence="3 4" key="1">
    <citation type="journal article" date="2012" name="Int. J. Syst. Evol. Microbiol.">
        <title>Vibrio caribbeanicus sp. nov., isolated from the marine sponge Scleritoderma cyanea.</title>
        <authorList>
            <person name="Hoffmann M."/>
            <person name="Monday S.R."/>
            <person name="Allard M.W."/>
            <person name="Strain E.A."/>
            <person name="Whittaker P."/>
            <person name="Naum M."/>
            <person name="McCarthy P.J."/>
            <person name="Lopez J.V."/>
            <person name="Fischer M."/>
            <person name="Brown E.W."/>
        </authorList>
    </citation>
    <scope>NUCLEOTIDE SEQUENCE [LARGE SCALE GENOMIC DNA]</scope>
    <source>
        <strain evidence="4">DSMZ 21326</strain>
    </source>
</reference>
<dbReference type="eggNOG" id="COG0512">
    <property type="taxonomic scope" value="Bacteria"/>
</dbReference>
<keyword evidence="1" id="KW-0315">Glutamine amidotransferase</keyword>
<dbReference type="SUPFAM" id="SSF52317">
    <property type="entry name" value="Class I glutamine amidotransferase-like"/>
    <property type="match status" value="1"/>
</dbReference>
<dbReference type="Pfam" id="PF00117">
    <property type="entry name" value="GATase"/>
    <property type="match status" value="1"/>
</dbReference>
<dbReference type="OrthoDB" id="9786812at2"/>
<dbReference type="GO" id="GO:0046654">
    <property type="term" value="P:tetrahydrofolate biosynthetic process"/>
    <property type="evidence" value="ECO:0007669"/>
    <property type="project" value="TreeGrafter"/>
</dbReference>
<evidence type="ECO:0000259" key="2">
    <source>
        <dbReference type="Pfam" id="PF00117"/>
    </source>
</evidence>
<dbReference type="EC" id="2.6.1.85" evidence="3"/>
<dbReference type="PANTHER" id="PTHR43418:SF4">
    <property type="entry name" value="MULTIFUNCTIONAL TRYPTOPHAN BIOSYNTHESIS PROTEIN"/>
    <property type="match status" value="1"/>
</dbReference>
<dbReference type="Proteomes" id="UP000006228">
    <property type="component" value="Unassembled WGS sequence"/>
</dbReference>
<evidence type="ECO:0000313" key="3">
    <source>
        <dbReference type="EMBL" id="EGA72300.1"/>
    </source>
</evidence>
<dbReference type="AlphaFoldDB" id="E8M0R4"/>
<dbReference type="NCBIfam" id="NF005271">
    <property type="entry name" value="PRK06774.1"/>
    <property type="match status" value="1"/>
</dbReference>
<protein>
    <submittedName>
        <fullName evidence="3">Para-aminobenzoate synthase component II</fullName>
        <ecNumber evidence="3">2.6.1.85</ecNumber>
    </submittedName>
</protein>
<organism evidence="3 4">
    <name type="scientific">Vibrio sinaloensis DSM 21326</name>
    <dbReference type="NCBI Taxonomy" id="945550"/>
    <lineage>
        <taxon>Bacteria</taxon>
        <taxon>Pseudomonadati</taxon>
        <taxon>Pseudomonadota</taxon>
        <taxon>Gammaproteobacteria</taxon>
        <taxon>Vibrionales</taxon>
        <taxon>Vibrionaceae</taxon>
        <taxon>Vibrio</taxon>
        <taxon>Vibrio oreintalis group</taxon>
    </lineage>
</organism>